<gene>
    <name evidence="2" type="ORF">PMKS-002934</name>
</gene>
<dbReference type="AlphaFoldDB" id="A0A1Q2YIR8"/>
<dbReference type="EMBL" id="BDGI01000120">
    <property type="protein sequence ID" value="GAV29434.1"/>
    <property type="molecule type" value="Genomic_DNA"/>
</dbReference>
<sequence>MFQDGLFSAAAGEDPYLRVRWAVEVAQPVGRGVEQQQGAVPQRPAWGPRGLLEEPKHGQQQGDRARGVVGRVDAGPSSRVAHRGPHED</sequence>
<keyword evidence="3" id="KW-1185">Reference proteome</keyword>
<reference evidence="2 3" key="1">
    <citation type="submission" date="2016-08" db="EMBL/GenBank/DDBJ databases">
        <title>Whole genome shotgun sequence of Pichia membranifaciens KS47-1.</title>
        <authorList>
            <person name="Konishi M."/>
            <person name="Ishida M."/>
            <person name="Arakawa T."/>
            <person name="Kato Y."/>
            <person name="Horiuchi J."/>
        </authorList>
    </citation>
    <scope>NUCLEOTIDE SEQUENCE [LARGE SCALE GENOMIC DNA]</scope>
    <source>
        <strain evidence="2 3">KS47-1</strain>
    </source>
</reference>
<evidence type="ECO:0000313" key="2">
    <source>
        <dbReference type="EMBL" id="GAV29434.1"/>
    </source>
</evidence>
<evidence type="ECO:0000256" key="1">
    <source>
        <dbReference type="SAM" id="MobiDB-lite"/>
    </source>
</evidence>
<protein>
    <submittedName>
        <fullName evidence="2">Uncharacterized protein</fullName>
    </submittedName>
</protein>
<feature type="region of interest" description="Disordered" evidence="1">
    <location>
        <begin position="30"/>
        <end position="88"/>
    </location>
</feature>
<accession>A0A1Q2YIR8</accession>
<organism evidence="2 3">
    <name type="scientific">Pichia membranifaciens</name>
    <dbReference type="NCBI Taxonomy" id="4926"/>
    <lineage>
        <taxon>Eukaryota</taxon>
        <taxon>Fungi</taxon>
        <taxon>Dikarya</taxon>
        <taxon>Ascomycota</taxon>
        <taxon>Saccharomycotina</taxon>
        <taxon>Pichiomycetes</taxon>
        <taxon>Pichiales</taxon>
        <taxon>Pichiaceae</taxon>
        <taxon>Pichia</taxon>
    </lineage>
</organism>
<dbReference type="Proteomes" id="UP000186136">
    <property type="component" value="Unassembled WGS sequence"/>
</dbReference>
<proteinExistence type="predicted"/>
<comment type="caution">
    <text evidence="2">The sequence shown here is derived from an EMBL/GenBank/DDBJ whole genome shotgun (WGS) entry which is preliminary data.</text>
</comment>
<name>A0A1Q2YIR8_9ASCO</name>
<evidence type="ECO:0000313" key="3">
    <source>
        <dbReference type="Proteomes" id="UP000186136"/>
    </source>
</evidence>